<dbReference type="InterPro" id="IPR039104">
    <property type="entry name" value="6PGL"/>
</dbReference>
<feature type="domain" description="Glucosamine/galactosamine-6-phosphate isomerase" evidence="8">
    <location>
        <begin position="6"/>
        <end position="229"/>
    </location>
</feature>
<dbReference type="EC" id="3.1.1.31" evidence="5 7"/>
<evidence type="ECO:0000256" key="7">
    <source>
        <dbReference type="RuleBase" id="RU365095"/>
    </source>
</evidence>
<protein>
    <recommendedName>
        <fullName evidence="6 7">6-phosphogluconolactonase</fullName>
        <shortName evidence="7">6PGL</shortName>
        <ecNumber evidence="5 7">3.1.1.31</ecNumber>
    </recommendedName>
</protein>
<dbReference type="EMBL" id="NQWI01000070">
    <property type="protein sequence ID" value="PDW02394.1"/>
    <property type="molecule type" value="Genomic_DNA"/>
</dbReference>
<reference evidence="10" key="1">
    <citation type="submission" date="2017-08" db="EMBL/GenBank/DDBJ databases">
        <authorList>
            <person name="Grouzdev D.S."/>
            <person name="Gaisin V.A."/>
            <person name="Rysina M.S."/>
            <person name="Gorlenko V.M."/>
        </authorList>
    </citation>
    <scope>NUCLEOTIDE SEQUENCE [LARGE SCALE GENOMIC DNA]</scope>
    <source>
        <strain evidence="10">Kir15-3F</strain>
    </source>
</reference>
<evidence type="ECO:0000313" key="9">
    <source>
        <dbReference type="EMBL" id="PDW02394.1"/>
    </source>
</evidence>
<keyword evidence="7" id="KW-0378">Hydrolase</keyword>
<dbReference type="InterPro" id="IPR006148">
    <property type="entry name" value="Glc/Gal-6P_isomerase"/>
</dbReference>
<dbReference type="CDD" id="cd01400">
    <property type="entry name" value="6PGL"/>
    <property type="match status" value="1"/>
</dbReference>
<evidence type="ECO:0000259" key="8">
    <source>
        <dbReference type="Pfam" id="PF01182"/>
    </source>
</evidence>
<dbReference type="SUPFAM" id="SSF100950">
    <property type="entry name" value="NagB/RpiA/CoA transferase-like"/>
    <property type="match status" value="1"/>
</dbReference>
<organism evidence="9 10">
    <name type="scientific">Candidatus Viridilinea mediisalina</name>
    <dbReference type="NCBI Taxonomy" id="2024553"/>
    <lineage>
        <taxon>Bacteria</taxon>
        <taxon>Bacillati</taxon>
        <taxon>Chloroflexota</taxon>
        <taxon>Chloroflexia</taxon>
        <taxon>Chloroflexales</taxon>
        <taxon>Chloroflexineae</taxon>
        <taxon>Oscillochloridaceae</taxon>
        <taxon>Candidatus Viridilinea</taxon>
    </lineage>
</organism>
<evidence type="ECO:0000313" key="10">
    <source>
        <dbReference type="Proteomes" id="UP000220527"/>
    </source>
</evidence>
<dbReference type="Gene3D" id="3.40.50.1360">
    <property type="match status" value="1"/>
</dbReference>
<sequence length="241" mass="25725">MLITPDSATLQTLAAEHVARSLADAVALRGRALVALSGGSLPPGVFRWLCSEPLRSQVPWHGLSIVWADERLVPFDAPESNYYLTRQTLLDHVPIPADQVFPVATYYPGPQAAMLYQRQLEALLSIHGGQLDLVLLGMGPDGHTASLFPGFAQLDAPPTQLVAAVEHAPKPPPERVTLTAHALNLAREVLWLVAGSDKAPKVYAALHGPHDPHNTPAQLVAPRAGQVTWMLDAAAAALLIG</sequence>
<evidence type="ECO:0000256" key="5">
    <source>
        <dbReference type="ARBA" id="ARBA00013198"/>
    </source>
</evidence>
<dbReference type="OrthoDB" id="9810967at2"/>
<name>A0A2A6RGY7_9CHLR</name>
<dbReference type="Proteomes" id="UP000220527">
    <property type="component" value="Unassembled WGS sequence"/>
</dbReference>
<dbReference type="PANTHER" id="PTHR11054:SF0">
    <property type="entry name" value="6-PHOSPHOGLUCONOLACTONASE"/>
    <property type="match status" value="1"/>
</dbReference>
<comment type="catalytic activity">
    <reaction evidence="1 7">
        <text>6-phospho-D-glucono-1,5-lactone + H2O = 6-phospho-D-gluconate + H(+)</text>
        <dbReference type="Rhea" id="RHEA:12556"/>
        <dbReference type="ChEBI" id="CHEBI:15377"/>
        <dbReference type="ChEBI" id="CHEBI:15378"/>
        <dbReference type="ChEBI" id="CHEBI:57955"/>
        <dbReference type="ChEBI" id="CHEBI:58759"/>
        <dbReference type="EC" id="3.1.1.31"/>
    </reaction>
</comment>
<comment type="function">
    <text evidence="2 7">Hydrolysis of 6-phosphogluconolactone to 6-phosphogluconate.</text>
</comment>
<comment type="pathway">
    <text evidence="3 7">Carbohydrate degradation; pentose phosphate pathway; D-ribulose 5-phosphate from D-glucose 6-phosphate (oxidative stage): step 2/3.</text>
</comment>
<dbReference type="NCBIfam" id="TIGR01198">
    <property type="entry name" value="pgl"/>
    <property type="match status" value="1"/>
</dbReference>
<accession>A0A2A6RGY7</accession>
<dbReference type="GO" id="GO:0005975">
    <property type="term" value="P:carbohydrate metabolic process"/>
    <property type="evidence" value="ECO:0007669"/>
    <property type="project" value="UniProtKB-UniRule"/>
</dbReference>
<evidence type="ECO:0000256" key="6">
    <source>
        <dbReference type="ARBA" id="ARBA00020337"/>
    </source>
</evidence>
<dbReference type="AlphaFoldDB" id="A0A2A6RGY7"/>
<dbReference type="InterPro" id="IPR005900">
    <property type="entry name" value="6-phosphogluconolactonase_DevB"/>
</dbReference>
<dbReference type="Pfam" id="PF01182">
    <property type="entry name" value="Glucosamine_iso"/>
    <property type="match status" value="1"/>
</dbReference>
<evidence type="ECO:0000256" key="3">
    <source>
        <dbReference type="ARBA" id="ARBA00004961"/>
    </source>
</evidence>
<keyword evidence="10" id="KW-1185">Reference proteome</keyword>
<proteinExistence type="inferred from homology"/>
<dbReference type="GO" id="GO:0017057">
    <property type="term" value="F:6-phosphogluconolactonase activity"/>
    <property type="evidence" value="ECO:0007669"/>
    <property type="project" value="UniProtKB-UniRule"/>
</dbReference>
<comment type="similarity">
    <text evidence="4 7">Belongs to the glucosamine/galactosamine-6-phosphate isomerase family. 6-phosphogluconolactonase subfamily.</text>
</comment>
<evidence type="ECO:0000256" key="1">
    <source>
        <dbReference type="ARBA" id="ARBA00000832"/>
    </source>
</evidence>
<comment type="caution">
    <text evidence="9">The sequence shown here is derived from an EMBL/GenBank/DDBJ whole genome shotgun (WGS) entry which is preliminary data.</text>
</comment>
<evidence type="ECO:0000256" key="4">
    <source>
        <dbReference type="ARBA" id="ARBA00010662"/>
    </source>
</evidence>
<dbReference type="UniPathway" id="UPA00115">
    <property type="reaction ID" value="UER00409"/>
</dbReference>
<dbReference type="RefSeq" id="WP_097644778.1">
    <property type="nucleotide sequence ID" value="NZ_NQWI01000070.1"/>
</dbReference>
<dbReference type="InterPro" id="IPR037171">
    <property type="entry name" value="NagB/RpiA_transferase-like"/>
</dbReference>
<dbReference type="PANTHER" id="PTHR11054">
    <property type="entry name" value="6-PHOSPHOGLUCONOLACTONASE"/>
    <property type="match status" value="1"/>
</dbReference>
<gene>
    <name evidence="7 9" type="primary">pgl</name>
    <name evidence="9" type="ORF">CJ255_14280</name>
</gene>
<dbReference type="GO" id="GO:0006098">
    <property type="term" value="P:pentose-phosphate shunt"/>
    <property type="evidence" value="ECO:0007669"/>
    <property type="project" value="UniProtKB-UniPathway"/>
</dbReference>
<evidence type="ECO:0000256" key="2">
    <source>
        <dbReference type="ARBA" id="ARBA00002681"/>
    </source>
</evidence>